<evidence type="ECO:0000313" key="1">
    <source>
        <dbReference type="EMBL" id="PMB71243.1"/>
    </source>
</evidence>
<accession>A0A2N6NVE6</accession>
<dbReference type="EMBL" id="MRVG01000003">
    <property type="protein sequence ID" value="PMB71243.1"/>
    <property type="molecule type" value="Genomic_DNA"/>
</dbReference>
<dbReference type="AlphaFoldDB" id="A0A2N6NVE6"/>
<sequence>MAGREGATTLLRYYDRKRHPEALRLAEKSEKTPNFLPDNVKAAEPRQPASLPGGAFRVVLPERSRKTVIETVQAAIWENAGEFSM</sequence>
<dbReference type="Proteomes" id="UP000235728">
    <property type="component" value="Unassembled WGS sequence"/>
</dbReference>
<proteinExistence type="predicted"/>
<evidence type="ECO:0000313" key="2">
    <source>
        <dbReference type="Proteomes" id="UP000235728"/>
    </source>
</evidence>
<comment type="caution">
    <text evidence="1">The sequence shown here is derived from an EMBL/GenBank/DDBJ whole genome shotgun (WGS) entry which is preliminary data.</text>
</comment>
<protein>
    <submittedName>
        <fullName evidence="1">Uncharacterized protein</fullName>
    </submittedName>
</protein>
<name>A0A2N6NVE6_BEABA</name>
<organism evidence="1 2">
    <name type="scientific">Beauveria bassiana</name>
    <name type="common">White muscardine disease fungus</name>
    <name type="synonym">Tritirachium shiotae</name>
    <dbReference type="NCBI Taxonomy" id="176275"/>
    <lineage>
        <taxon>Eukaryota</taxon>
        <taxon>Fungi</taxon>
        <taxon>Dikarya</taxon>
        <taxon>Ascomycota</taxon>
        <taxon>Pezizomycotina</taxon>
        <taxon>Sordariomycetes</taxon>
        <taxon>Hypocreomycetidae</taxon>
        <taxon>Hypocreales</taxon>
        <taxon>Cordycipitaceae</taxon>
        <taxon>Beauveria</taxon>
    </lineage>
</organism>
<reference evidence="1 2" key="1">
    <citation type="journal article" date="2016" name="Appl. Microbiol. Biotechnol.">
        <title>Characterization of T-DNA insertion mutants with decreased virulence in the entomopathogenic fungus Beauveria bassiana JEF-007.</title>
        <authorList>
            <person name="Kim S."/>
            <person name="Lee S.J."/>
            <person name="Nai Y.S."/>
            <person name="Yu J.S."/>
            <person name="Lee M.R."/>
            <person name="Yang Y.T."/>
            <person name="Kim J.S."/>
        </authorList>
    </citation>
    <scope>NUCLEOTIDE SEQUENCE [LARGE SCALE GENOMIC DNA]</scope>
    <source>
        <strain evidence="1 2">JEF-007</strain>
    </source>
</reference>
<gene>
    <name evidence="1" type="ORF">BM221_003710</name>
</gene>